<evidence type="ECO:0000313" key="1">
    <source>
        <dbReference type="EMBL" id="KAK1864032.1"/>
    </source>
</evidence>
<dbReference type="Proteomes" id="UP000798662">
    <property type="component" value="Chromosome 2"/>
</dbReference>
<keyword evidence="2" id="KW-1185">Reference proteome</keyword>
<comment type="caution">
    <text evidence="1">The sequence shown here is derived from an EMBL/GenBank/DDBJ whole genome shotgun (WGS) entry which is preliminary data.</text>
</comment>
<evidence type="ECO:0000313" key="2">
    <source>
        <dbReference type="Proteomes" id="UP000798662"/>
    </source>
</evidence>
<proteinExistence type="predicted"/>
<accession>A0ACC3C1K6</accession>
<dbReference type="EMBL" id="CM020619">
    <property type="protein sequence ID" value="KAK1864032.1"/>
    <property type="molecule type" value="Genomic_DNA"/>
</dbReference>
<protein>
    <submittedName>
        <fullName evidence="1">Uncharacterized protein</fullName>
    </submittedName>
</protein>
<name>A0ACC3C1K6_PYRYE</name>
<reference evidence="1" key="1">
    <citation type="submission" date="2019-11" db="EMBL/GenBank/DDBJ databases">
        <title>Nori genome reveals adaptations in red seaweeds to the harsh intertidal environment.</title>
        <authorList>
            <person name="Wang D."/>
            <person name="Mao Y."/>
        </authorList>
    </citation>
    <scope>NUCLEOTIDE SEQUENCE</scope>
    <source>
        <tissue evidence="1">Gametophyte</tissue>
    </source>
</reference>
<organism evidence="1 2">
    <name type="scientific">Pyropia yezoensis</name>
    <name type="common">Susabi-nori</name>
    <name type="synonym">Porphyra yezoensis</name>
    <dbReference type="NCBI Taxonomy" id="2788"/>
    <lineage>
        <taxon>Eukaryota</taxon>
        <taxon>Rhodophyta</taxon>
        <taxon>Bangiophyceae</taxon>
        <taxon>Bangiales</taxon>
        <taxon>Bangiaceae</taxon>
        <taxon>Pyropia</taxon>
    </lineage>
</organism>
<sequence>MTPRWLAFAAGASLVTTAPASYSGGRRLAAAARPCGVRAFGAPRHRSSATAAARPGCASAAAPRRTLVRAVADGGAPSPSPLEAVPVVDTPAPRGRVAAGLAAWAVLVAWATVLAPGEPGGGATLAELLAHPTAPDVPTLVWAEFNAAGVMAVEVLGGGGGGETLTAASGTEGTALVGGDEAAAASAATADAGAVEPLPFGHSTLLRVGESKLFAAGLVAAATWCYVTAFVPLGAPVEAWDLILYARAVDWGVLATADRLVAATTADLGFMSVAVWGPLTEDMRRRRLYGGGWADVVFALSVVAVPVFGVALYALLRPPLPQGGEGHAGTDA</sequence>
<gene>
    <name evidence="1" type="ORF">I4F81_006583</name>
</gene>